<evidence type="ECO:0000256" key="1">
    <source>
        <dbReference type="ARBA" id="ARBA00023125"/>
    </source>
</evidence>
<accession>A0ABS4FW07</accession>
<dbReference type="Gene3D" id="1.10.357.10">
    <property type="entry name" value="Tetracycline Repressor, domain 2"/>
    <property type="match status" value="1"/>
</dbReference>
<dbReference type="Pfam" id="PF00440">
    <property type="entry name" value="TetR_N"/>
    <property type="match status" value="1"/>
</dbReference>
<gene>
    <name evidence="4" type="ORF">J2Z32_003434</name>
</gene>
<organism evidence="4 5">
    <name type="scientific">Paenibacillus turicensis</name>
    <dbReference type="NCBI Taxonomy" id="160487"/>
    <lineage>
        <taxon>Bacteria</taxon>
        <taxon>Bacillati</taxon>
        <taxon>Bacillota</taxon>
        <taxon>Bacilli</taxon>
        <taxon>Bacillales</taxon>
        <taxon>Paenibacillaceae</taxon>
        <taxon>Paenibacillus</taxon>
    </lineage>
</organism>
<evidence type="ECO:0000256" key="2">
    <source>
        <dbReference type="PROSITE-ProRule" id="PRU00335"/>
    </source>
</evidence>
<dbReference type="PANTHER" id="PTHR43479">
    <property type="entry name" value="ACREF/ENVCD OPERON REPRESSOR-RELATED"/>
    <property type="match status" value="1"/>
</dbReference>
<keyword evidence="5" id="KW-1185">Reference proteome</keyword>
<dbReference type="InterPro" id="IPR036271">
    <property type="entry name" value="Tet_transcr_reg_TetR-rel_C_sf"/>
</dbReference>
<dbReference type="InterPro" id="IPR009057">
    <property type="entry name" value="Homeodomain-like_sf"/>
</dbReference>
<dbReference type="Proteomes" id="UP001519272">
    <property type="component" value="Unassembled WGS sequence"/>
</dbReference>
<protein>
    <submittedName>
        <fullName evidence="4">AcrR family transcriptional regulator</fullName>
    </submittedName>
</protein>
<dbReference type="EMBL" id="JAGGKG010000018">
    <property type="protein sequence ID" value="MBP1906770.1"/>
    <property type="molecule type" value="Genomic_DNA"/>
</dbReference>
<dbReference type="RefSeq" id="WP_210090366.1">
    <property type="nucleotide sequence ID" value="NZ_JAGGKG010000018.1"/>
</dbReference>
<evidence type="ECO:0000313" key="5">
    <source>
        <dbReference type="Proteomes" id="UP001519272"/>
    </source>
</evidence>
<proteinExistence type="predicted"/>
<dbReference type="PANTHER" id="PTHR43479:SF20">
    <property type="entry name" value="HTH TETR-TYPE DOMAIN-CONTAINING PROTEIN"/>
    <property type="match status" value="1"/>
</dbReference>
<dbReference type="InterPro" id="IPR050624">
    <property type="entry name" value="HTH-type_Tx_Regulator"/>
</dbReference>
<feature type="domain" description="HTH tetR-type" evidence="3">
    <location>
        <begin position="9"/>
        <end position="69"/>
    </location>
</feature>
<evidence type="ECO:0000259" key="3">
    <source>
        <dbReference type="PROSITE" id="PS50977"/>
    </source>
</evidence>
<comment type="caution">
    <text evidence="4">The sequence shown here is derived from an EMBL/GenBank/DDBJ whole genome shotgun (WGS) entry which is preliminary data.</text>
</comment>
<name>A0ABS4FW07_9BACL</name>
<sequence length="196" mass="21924">MKSKSYHHGDLRNTLIEAGIELIGKEGIGGFSLRKVAASCGVSHAAPYSHFKDIQELLTAMADHVTEQFTVSLQLSIDDQDDPMKSMEKLGTAYITFFEEHPTYLPFLFFQSGIIIQVDDDPADIPTYPPFAVFKETGYRLFRSLNLPIEMDGNMLMAYWSLVHGVASLLSSSGIRYSGNWQHVWQTIIQSGGKNE</sequence>
<feature type="DNA-binding region" description="H-T-H motif" evidence="2">
    <location>
        <begin position="32"/>
        <end position="51"/>
    </location>
</feature>
<dbReference type="InterPro" id="IPR001647">
    <property type="entry name" value="HTH_TetR"/>
</dbReference>
<dbReference type="SUPFAM" id="SSF46689">
    <property type="entry name" value="Homeodomain-like"/>
    <property type="match status" value="1"/>
</dbReference>
<evidence type="ECO:0000313" key="4">
    <source>
        <dbReference type="EMBL" id="MBP1906770.1"/>
    </source>
</evidence>
<keyword evidence="1 2" id="KW-0238">DNA-binding</keyword>
<dbReference type="PROSITE" id="PS50977">
    <property type="entry name" value="HTH_TETR_2"/>
    <property type="match status" value="1"/>
</dbReference>
<reference evidence="4 5" key="1">
    <citation type="submission" date="2021-03" db="EMBL/GenBank/DDBJ databases">
        <title>Genomic Encyclopedia of Type Strains, Phase IV (KMG-IV): sequencing the most valuable type-strain genomes for metagenomic binning, comparative biology and taxonomic classification.</title>
        <authorList>
            <person name="Goeker M."/>
        </authorList>
    </citation>
    <scope>NUCLEOTIDE SEQUENCE [LARGE SCALE GENOMIC DNA]</scope>
    <source>
        <strain evidence="4 5">DSM 14349</strain>
    </source>
</reference>
<dbReference type="PRINTS" id="PR00455">
    <property type="entry name" value="HTHTETR"/>
</dbReference>
<dbReference type="SUPFAM" id="SSF48498">
    <property type="entry name" value="Tetracyclin repressor-like, C-terminal domain"/>
    <property type="match status" value="1"/>
</dbReference>